<evidence type="ECO:0000313" key="8">
    <source>
        <dbReference type="Proteomes" id="UP000054560"/>
    </source>
</evidence>
<dbReference type="GO" id="GO:0005975">
    <property type="term" value="P:carbohydrate metabolic process"/>
    <property type="evidence" value="ECO:0007669"/>
    <property type="project" value="InterPro"/>
</dbReference>
<keyword evidence="8" id="KW-1185">Reference proteome</keyword>
<dbReference type="InterPro" id="IPR017853">
    <property type="entry name" value="GH"/>
</dbReference>
<accession>A0A0L0FJ34</accession>
<evidence type="ECO:0000256" key="5">
    <source>
        <dbReference type="SAM" id="MobiDB-lite"/>
    </source>
</evidence>
<dbReference type="SUPFAM" id="SSF51445">
    <property type="entry name" value="(Trans)glycosidases"/>
    <property type="match status" value="1"/>
</dbReference>
<dbReference type="eggNOG" id="KOG0626">
    <property type="taxonomic scope" value="Eukaryota"/>
</dbReference>
<feature type="signal peptide" evidence="6">
    <location>
        <begin position="1"/>
        <end position="20"/>
    </location>
</feature>
<dbReference type="Proteomes" id="UP000054560">
    <property type="component" value="Unassembled WGS sequence"/>
</dbReference>
<dbReference type="PANTHER" id="PTHR10353:SF36">
    <property type="entry name" value="LP05116P"/>
    <property type="match status" value="1"/>
</dbReference>
<feature type="compositionally biased region" description="Low complexity" evidence="5">
    <location>
        <begin position="68"/>
        <end position="77"/>
    </location>
</feature>
<keyword evidence="3" id="KW-0326">Glycosidase</keyword>
<feature type="compositionally biased region" description="Acidic residues" evidence="5">
    <location>
        <begin position="54"/>
        <end position="67"/>
    </location>
</feature>
<evidence type="ECO:0000313" key="7">
    <source>
        <dbReference type="EMBL" id="KNC76787.1"/>
    </source>
</evidence>
<keyword evidence="2" id="KW-0378">Hydrolase</keyword>
<evidence type="ECO:0000256" key="4">
    <source>
        <dbReference type="RuleBase" id="RU003690"/>
    </source>
</evidence>
<evidence type="ECO:0000256" key="1">
    <source>
        <dbReference type="ARBA" id="ARBA00010838"/>
    </source>
</evidence>
<dbReference type="OrthoDB" id="65569at2759"/>
<dbReference type="Pfam" id="PF00232">
    <property type="entry name" value="Glyco_hydro_1"/>
    <property type="match status" value="2"/>
</dbReference>
<dbReference type="PRINTS" id="PR00131">
    <property type="entry name" value="GLHYDRLASE1"/>
</dbReference>
<dbReference type="EMBL" id="KQ242962">
    <property type="protein sequence ID" value="KNC76787.1"/>
    <property type="molecule type" value="Genomic_DNA"/>
</dbReference>
<dbReference type="GO" id="GO:0008422">
    <property type="term" value="F:beta-glucosidase activity"/>
    <property type="evidence" value="ECO:0007669"/>
    <property type="project" value="TreeGrafter"/>
</dbReference>
<organism evidence="7 8">
    <name type="scientific">Sphaeroforma arctica JP610</name>
    <dbReference type="NCBI Taxonomy" id="667725"/>
    <lineage>
        <taxon>Eukaryota</taxon>
        <taxon>Ichthyosporea</taxon>
        <taxon>Ichthyophonida</taxon>
        <taxon>Sphaeroforma</taxon>
    </lineage>
</organism>
<dbReference type="PANTHER" id="PTHR10353">
    <property type="entry name" value="GLYCOSYL HYDROLASE"/>
    <property type="match status" value="1"/>
</dbReference>
<proteinExistence type="inferred from homology"/>
<dbReference type="PROSITE" id="PS00653">
    <property type="entry name" value="GLYCOSYL_HYDROL_F1_2"/>
    <property type="match status" value="1"/>
</dbReference>
<dbReference type="STRING" id="667725.A0A0L0FJ34"/>
<evidence type="ECO:0008006" key="9">
    <source>
        <dbReference type="Google" id="ProtNLM"/>
    </source>
</evidence>
<reference evidence="7 8" key="1">
    <citation type="submission" date="2011-02" db="EMBL/GenBank/DDBJ databases">
        <title>The Genome Sequence of Sphaeroforma arctica JP610.</title>
        <authorList>
            <consortium name="The Broad Institute Genome Sequencing Platform"/>
            <person name="Russ C."/>
            <person name="Cuomo C."/>
            <person name="Young S.K."/>
            <person name="Zeng Q."/>
            <person name="Gargeya S."/>
            <person name="Alvarado L."/>
            <person name="Berlin A."/>
            <person name="Chapman S.B."/>
            <person name="Chen Z."/>
            <person name="Freedman E."/>
            <person name="Gellesch M."/>
            <person name="Goldberg J."/>
            <person name="Griggs A."/>
            <person name="Gujja S."/>
            <person name="Heilman E."/>
            <person name="Heiman D."/>
            <person name="Howarth C."/>
            <person name="Mehta T."/>
            <person name="Neiman D."/>
            <person name="Pearson M."/>
            <person name="Roberts A."/>
            <person name="Saif S."/>
            <person name="Shea T."/>
            <person name="Shenoy N."/>
            <person name="Sisk P."/>
            <person name="Stolte C."/>
            <person name="Sykes S."/>
            <person name="White J."/>
            <person name="Yandava C."/>
            <person name="Burger G."/>
            <person name="Gray M.W."/>
            <person name="Holland P.W.H."/>
            <person name="King N."/>
            <person name="Lang F.B.F."/>
            <person name="Roger A.J."/>
            <person name="Ruiz-Trillo I."/>
            <person name="Haas B."/>
            <person name="Nusbaum C."/>
            <person name="Birren B."/>
        </authorList>
    </citation>
    <scope>NUCLEOTIDE SEQUENCE [LARGE SCALE GENOMIC DNA]</scope>
    <source>
        <strain evidence="7 8">JP610</strain>
    </source>
</reference>
<evidence type="ECO:0000256" key="3">
    <source>
        <dbReference type="ARBA" id="ARBA00023295"/>
    </source>
</evidence>
<dbReference type="InterPro" id="IPR033132">
    <property type="entry name" value="GH_1_N_CS"/>
</dbReference>
<dbReference type="AlphaFoldDB" id="A0A0L0FJ34"/>
<gene>
    <name evidence="7" type="ORF">SARC_10731</name>
</gene>
<feature type="chain" id="PRO_5005538770" description="Beta-glucosidase" evidence="6">
    <location>
        <begin position="21"/>
        <end position="734"/>
    </location>
</feature>
<comment type="similarity">
    <text evidence="1 4">Belongs to the glycosyl hydrolase 1 family.</text>
</comment>
<dbReference type="RefSeq" id="XP_014150689.1">
    <property type="nucleotide sequence ID" value="XM_014295214.1"/>
</dbReference>
<keyword evidence="6" id="KW-0732">Signal</keyword>
<protein>
    <recommendedName>
        <fullName evidence="9">Beta-glucosidase</fullName>
    </recommendedName>
</protein>
<evidence type="ECO:0000256" key="2">
    <source>
        <dbReference type="ARBA" id="ARBA00022801"/>
    </source>
</evidence>
<dbReference type="Gene3D" id="3.20.20.80">
    <property type="entry name" value="Glycosidases"/>
    <property type="match status" value="1"/>
</dbReference>
<feature type="region of interest" description="Disordered" evidence="5">
    <location>
        <begin position="31"/>
        <end position="78"/>
    </location>
</feature>
<name>A0A0L0FJ34_9EUKA</name>
<dbReference type="InterPro" id="IPR001360">
    <property type="entry name" value="Glyco_hydro_1"/>
</dbReference>
<sequence>MTKCFLTATVLLALTGAVIGQPTSEIASDVPIEASSDVPSEAASDVPVETASEVADEVASDSPDEAASEASSETSSDGTCIGFDVCPTEFPQPFYPGEYPSTYVLDSNVTFPDTFEWGVGTAAYQIEGAYNQGGRGASIWDTYTGANTVGMPGSVCKEAPCAVNSAQGIKGATGNVANDHYNKYLDDVATMKALGVPEYRFSIAWPRVIPTGVLGNDREGLNEEGLQFYHNLIDALIEADIKPVITLFHWDLPQGLLDANYYEDIPICDPAYKQGWYECDLKEDGTPGGRAMNETFIVKQFADYAQLIFEEFSDKVKTFATFNEAWTFTWLASGKGKAPAVRPYQDSEVWPYIAGYNVIRSHLAAVKLFRQMQKNDPSMADSRIGITNNCDWREPMTDSPQDIAASERTLEAWIGWYTDPIYGANGDYPESMKKMVGDRLPAFTDEEKSELMVNKPDYFGLNHYGTSFVRDCPDYVCDPQETNGVWNTVDVPDFVNADGANSVQILNDNLAAGQSAWLFGAAWGFRKLLNWVSNRYGTEYPIYVTENGWSVQADTEHQGKYDTGRVLFYYSYLNQMSKAISEDGVNVAGYYAWSLMDNFEWERGYHERFGVMYDEFNFCHVKDINNPNCDPNSPTPDTPVYDAATGDSSALCGNTCLFSEQPDPSTSINQTRHPKNSLLWLTEVWKSQTVVDPGTYLWATKASDICYGPDGTTYNGNSWMYVSDCNFNPIEERL</sequence>
<evidence type="ECO:0000256" key="6">
    <source>
        <dbReference type="SAM" id="SignalP"/>
    </source>
</evidence>
<dbReference type="GeneID" id="25911235"/>